<feature type="region of interest" description="Disordered" evidence="1">
    <location>
        <begin position="19"/>
        <end position="101"/>
    </location>
</feature>
<feature type="region of interest" description="Disordered" evidence="1">
    <location>
        <begin position="218"/>
        <end position="245"/>
    </location>
</feature>
<organism evidence="2">
    <name type="scientific">Podoviridae sp. ctylN24</name>
    <dbReference type="NCBI Taxonomy" id="2827756"/>
    <lineage>
        <taxon>Viruses</taxon>
        <taxon>Duplodnaviria</taxon>
        <taxon>Heunggongvirae</taxon>
        <taxon>Uroviricota</taxon>
        <taxon>Caudoviricetes</taxon>
    </lineage>
</organism>
<protein>
    <submittedName>
        <fullName evidence="2">Uncharacterized protein</fullName>
    </submittedName>
</protein>
<feature type="compositionally biased region" description="Acidic residues" evidence="1">
    <location>
        <begin position="25"/>
        <end position="36"/>
    </location>
</feature>
<evidence type="ECO:0000313" key="2">
    <source>
        <dbReference type="EMBL" id="DAF55687.1"/>
    </source>
</evidence>
<name>A0A8S5SYC6_9CAUD</name>
<accession>A0A8S5SYC6</accession>
<reference evidence="2" key="1">
    <citation type="journal article" date="2021" name="Proc. Natl. Acad. Sci. U.S.A.">
        <title>A Catalog of Tens of Thousands of Viruses from Human Metagenomes Reveals Hidden Associations with Chronic Diseases.</title>
        <authorList>
            <person name="Tisza M.J."/>
            <person name="Buck C.B."/>
        </authorList>
    </citation>
    <scope>NUCLEOTIDE SEQUENCE</scope>
    <source>
        <strain evidence="2">CtylN24</strain>
    </source>
</reference>
<proteinExistence type="predicted"/>
<dbReference type="EMBL" id="BK032697">
    <property type="protein sequence ID" value="DAF55687.1"/>
    <property type="molecule type" value="Genomic_DNA"/>
</dbReference>
<sequence>MNEAMKRRLARRAEEIAAREAAYNADDDNPREEDDPAAAPAAEPDDKQDNAEEDYETRFKRVSGKMSALESENAALRRQLAEKQVDTPAKAEPSAEEREQALIEDLRKEYGDDWEYMDDVQQKMAIRQEKRLRALSVDDSVKSALSKRDDDAKTRGFITRMDEALKAHGTNFVEAVNNPAFDAWLRESRKRTAIFEAAAQGRDDEAVTDMSELFAEFLGRKGKENSTSPTVRRNKPASPPKAGKEITFAEYAAAVKDKRHPGRRAAAQKIIDAYNKQQEG</sequence>
<evidence type="ECO:0000256" key="1">
    <source>
        <dbReference type="SAM" id="MobiDB-lite"/>
    </source>
</evidence>